<protein>
    <submittedName>
        <fullName evidence="2">Uncharacterized protein</fullName>
    </submittedName>
</protein>
<evidence type="ECO:0000313" key="2">
    <source>
        <dbReference type="EMBL" id="KGF49516.1"/>
    </source>
</evidence>
<feature type="chain" id="PRO_5001915553" evidence="1">
    <location>
        <begin position="20"/>
        <end position="132"/>
    </location>
</feature>
<dbReference type="EMBL" id="JRNR01000038">
    <property type="protein sequence ID" value="KGF49516.1"/>
    <property type="molecule type" value="Genomic_DNA"/>
</dbReference>
<keyword evidence="1" id="KW-0732">Signal</keyword>
<name>A0A096AS06_9BACT</name>
<evidence type="ECO:0000313" key="3">
    <source>
        <dbReference type="Proteomes" id="UP000029538"/>
    </source>
</evidence>
<dbReference type="Proteomes" id="UP000029538">
    <property type="component" value="Unassembled WGS sequence"/>
</dbReference>
<gene>
    <name evidence="2" type="ORF">HMPREF0654_04940</name>
</gene>
<feature type="signal peptide" evidence="1">
    <location>
        <begin position="1"/>
        <end position="19"/>
    </location>
</feature>
<organism evidence="2 3">
    <name type="scientific">Prevotella disiens DNF00882</name>
    <dbReference type="NCBI Taxonomy" id="1401075"/>
    <lineage>
        <taxon>Bacteria</taxon>
        <taxon>Pseudomonadati</taxon>
        <taxon>Bacteroidota</taxon>
        <taxon>Bacteroidia</taxon>
        <taxon>Bacteroidales</taxon>
        <taxon>Prevotellaceae</taxon>
        <taxon>Prevotella</taxon>
    </lineage>
</organism>
<proteinExistence type="predicted"/>
<dbReference type="AlphaFoldDB" id="A0A096AS06"/>
<reference evidence="2 3" key="1">
    <citation type="submission" date="2014-07" db="EMBL/GenBank/DDBJ databases">
        <authorList>
            <person name="McCorrison J."/>
            <person name="Sanka R."/>
            <person name="Torralba M."/>
            <person name="Gillis M."/>
            <person name="Haft D.H."/>
            <person name="Methe B."/>
            <person name="Sutton G."/>
            <person name="Nelson K.E."/>
        </authorList>
    </citation>
    <scope>NUCLEOTIDE SEQUENCE [LARGE SCALE GENOMIC DNA]</scope>
    <source>
        <strain evidence="2 3">DNF00882</strain>
    </source>
</reference>
<comment type="caution">
    <text evidence="2">The sequence shown here is derived from an EMBL/GenBank/DDBJ whole genome shotgun (WGS) entry which is preliminary data.</text>
</comment>
<dbReference type="Gene3D" id="3.10.450.50">
    <property type="match status" value="1"/>
</dbReference>
<sequence>MKRLLFCLFIVTLSFTACSKKEEIDHGAIAAQAAKVYYENLINGKYDQFLDGMNLPKKLPESYKNQMITNFKVFSEKQVEARKGIKKVTINSAQFFPKDSTASVFLLLHYGDSTTEQVVVPMVKKNRLWYMR</sequence>
<dbReference type="PROSITE" id="PS51257">
    <property type="entry name" value="PROKAR_LIPOPROTEIN"/>
    <property type="match status" value="1"/>
</dbReference>
<dbReference type="RefSeq" id="WP_036883017.1">
    <property type="nucleotide sequence ID" value="NZ_JRNR01000038.1"/>
</dbReference>
<evidence type="ECO:0000256" key="1">
    <source>
        <dbReference type="SAM" id="SignalP"/>
    </source>
</evidence>
<accession>A0A096AS06</accession>